<dbReference type="PANTHER" id="PTHR43130:SF14">
    <property type="entry name" value="DJ-1_PFPI DOMAIN-CONTAINING PROTEIN"/>
    <property type="match status" value="1"/>
</dbReference>
<keyword evidence="3" id="KW-1185">Reference proteome</keyword>
<feature type="domain" description="DJ-1/PfpI" evidence="1">
    <location>
        <begin position="3"/>
        <end position="171"/>
    </location>
</feature>
<dbReference type="InterPro" id="IPR002818">
    <property type="entry name" value="DJ-1/PfpI"/>
</dbReference>
<dbReference type="AlphaFoldDB" id="A0A545THW5"/>
<dbReference type="InterPro" id="IPR029062">
    <property type="entry name" value="Class_I_gatase-like"/>
</dbReference>
<dbReference type="CDD" id="cd03139">
    <property type="entry name" value="GATase1_PfpI_2"/>
    <property type="match status" value="1"/>
</dbReference>
<dbReference type="PANTHER" id="PTHR43130">
    <property type="entry name" value="ARAC-FAMILY TRANSCRIPTIONAL REGULATOR"/>
    <property type="match status" value="1"/>
</dbReference>
<dbReference type="OrthoDB" id="9803764at2"/>
<reference evidence="2 3" key="1">
    <citation type="submission" date="2019-06" db="EMBL/GenBank/DDBJ databases">
        <title>Draft genome of Aliikangiella marina GYP-15.</title>
        <authorList>
            <person name="Wang G."/>
        </authorList>
    </citation>
    <scope>NUCLEOTIDE SEQUENCE [LARGE SCALE GENOMIC DNA]</scope>
    <source>
        <strain evidence="2 3">GYP-15</strain>
    </source>
</reference>
<gene>
    <name evidence="2" type="ORF">FLL45_01990</name>
</gene>
<dbReference type="Gene3D" id="3.40.50.880">
    <property type="match status" value="1"/>
</dbReference>
<protein>
    <submittedName>
        <fullName evidence="2">DJ-1/PfpI family protein</fullName>
    </submittedName>
</protein>
<organism evidence="2 3">
    <name type="scientific">Aliikangiella marina</name>
    <dbReference type="NCBI Taxonomy" id="1712262"/>
    <lineage>
        <taxon>Bacteria</taxon>
        <taxon>Pseudomonadati</taxon>
        <taxon>Pseudomonadota</taxon>
        <taxon>Gammaproteobacteria</taxon>
        <taxon>Oceanospirillales</taxon>
        <taxon>Pleioneaceae</taxon>
        <taxon>Aliikangiella</taxon>
    </lineage>
</organism>
<evidence type="ECO:0000313" key="2">
    <source>
        <dbReference type="EMBL" id="TQV76751.1"/>
    </source>
</evidence>
<accession>A0A545THW5</accession>
<dbReference type="Pfam" id="PF01965">
    <property type="entry name" value="DJ-1_PfpI"/>
    <property type="match status" value="1"/>
</dbReference>
<dbReference type="SUPFAM" id="SSF52317">
    <property type="entry name" value="Class I glutamine amidotransferase-like"/>
    <property type="match status" value="1"/>
</dbReference>
<comment type="caution">
    <text evidence="2">The sequence shown here is derived from an EMBL/GenBank/DDBJ whole genome shotgun (WGS) entry which is preliminary data.</text>
</comment>
<name>A0A545THW5_9GAMM</name>
<dbReference type="Proteomes" id="UP000317839">
    <property type="component" value="Unassembled WGS sequence"/>
</dbReference>
<dbReference type="InterPro" id="IPR052158">
    <property type="entry name" value="INH-QAR"/>
</dbReference>
<evidence type="ECO:0000313" key="3">
    <source>
        <dbReference type="Proteomes" id="UP000317839"/>
    </source>
</evidence>
<proteinExistence type="predicted"/>
<dbReference type="RefSeq" id="WP_142888111.1">
    <property type="nucleotide sequence ID" value="NZ_VIKR01000001.1"/>
</dbReference>
<sequence length="194" mass="21260">MNVGIYIYENAEVLDFAGPFEVFATASRFSVPENFFNVFLVAETKSPLNARAGFSLNPHYDFNSHPPIDVLIVVGGVHSQQLEKRSVLEWVASRAASAKITASVCTGAFILAAANVLTNQRVTTHWDDIEELKSAFPNLNVIESQRWVDEGSIVTSAGISAGIDMSLYLVAKLVDKSLAIQTARTMEFEWSQAC</sequence>
<dbReference type="EMBL" id="VIKR01000001">
    <property type="protein sequence ID" value="TQV76751.1"/>
    <property type="molecule type" value="Genomic_DNA"/>
</dbReference>
<dbReference type="GO" id="GO:0006355">
    <property type="term" value="P:regulation of DNA-templated transcription"/>
    <property type="evidence" value="ECO:0007669"/>
    <property type="project" value="TreeGrafter"/>
</dbReference>
<evidence type="ECO:0000259" key="1">
    <source>
        <dbReference type="Pfam" id="PF01965"/>
    </source>
</evidence>